<name>A0A1T4TK53_9HYPH</name>
<accession>A0A1T4TK53</accession>
<dbReference type="Pfam" id="PF00512">
    <property type="entry name" value="HisKA"/>
    <property type="match status" value="1"/>
</dbReference>
<reference evidence="12" key="1">
    <citation type="submission" date="2017-02" db="EMBL/GenBank/DDBJ databases">
        <authorList>
            <person name="Varghese N."/>
            <person name="Submissions S."/>
        </authorList>
    </citation>
    <scope>NUCLEOTIDE SEQUENCE [LARGE SCALE GENOMIC DNA]</scope>
    <source>
        <strain evidence="12">ATCC 27094</strain>
    </source>
</reference>
<protein>
    <recommendedName>
        <fullName evidence="3">histidine kinase</fullName>
        <ecNumber evidence="3">2.7.13.3</ecNumber>
    </recommendedName>
</protein>
<feature type="transmembrane region" description="Helical" evidence="8">
    <location>
        <begin position="68"/>
        <end position="85"/>
    </location>
</feature>
<feature type="domain" description="HAMP" evidence="10">
    <location>
        <begin position="89"/>
        <end position="143"/>
    </location>
</feature>
<dbReference type="InterPro" id="IPR003660">
    <property type="entry name" value="HAMP_dom"/>
</dbReference>
<comment type="catalytic activity">
    <reaction evidence="1">
        <text>ATP + protein L-histidine = ADP + protein N-phospho-L-histidine.</text>
        <dbReference type="EC" id="2.7.13.3"/>
    </reaction>
</comment>
<evidence type="ECO:0000313" key="11">
    <source>
        <dbReference type="EMBL" id="SKA40661.1"/>
    </source>
</evidence>
<dbReference type="InterPro" id="IPR005467">
    <property type="entry name" value="His_kinase_dom"/>
</dbReference>
<dbReference type="PRINTS" id="PR00344">
    <property type="entry name" value="BCTRLSENSOR"/>
</dbReference>
<organism evidence="11 12">
    <name type="scientific">Enhydrobacter aerosaccus</name>
    <dbReference type="NCBI Taxonomy" id="225324"/>
    <lineage>
        <taxon>Bacteria</taxon>
        <taxon>Pseudomonadati</taxon>
        <taxon>Pseudomonadota</taxon>
        <taxon>Alphaproteobacteria</taxon>
        <taxon>Hyphomicrobiales</taxon>
        <taxon>Enhydrobacter</taxon>
    </lineage>
</organism>
<evidence type="ECO:0000256" key="5">
    <source>
        <dbReference type="ARBA" id="ARBA00022679"/>
    </source>
</evidence>
<sequence>MTVSSRRLGRQLAVSMAAVTSLALAGLILGMVAFYTVALLYFPSLFGDPDAAAPSLGTALPTWYEWEAYLLLWLAGTTGTLFVAVRLTRRLSRPLDAVGLAARRLAAGDLAARAQVDGPAFEETKQLVSDFNTMASQLAAADAELRTRNAAVSHELRTPLTILRGRLQGLADGVFAPDHTLFARLVDEVDTLVCIVDDLHLLSLANSGRMVLRLEQIDLAREAATVIALANADLKASDVDIRANLESAKVRADGARVRQALLALLENVRKHAAPGIVYVETKVLGVWAILRVRDSGPGFPPGNEELAFSPFWRADVSRSRKSGGSGLGLTVVRAIAEAQGGTASARSDAEGGAIVEVRLPCLLFASDEKPSTTACPGA</sequence>
<evidence type="ECO:0000259" key="9">
    <source>
        <dbReference type="PROSITE" id="PS50109"/>
    </source>
</evidence>
<evidence type="ECO:0000259" key="10">
    <source>
        <dbReference type="PROSITE" id="PS50885"/>
    </source>
</evidence>
<dbReference type="Gene3D" id="1.10.287.130">
    <property type="match status" value="1"/>
</dbReference>
<dbReference type="EMBL" id="FUWJ01000019">
    <property type="protein sequence ID" value="SKA40661.1"/>
    <property type="molecule type" value="Genomic_DNA"/>
</dbReference>
<keyword evidence="8" id="KW-1133">Transmembrane helix</keyword>
<dbReference type="InterPro" id="IPR036097">
    <property type="entry name" value="HisK_dim/P_sf"/>
</dbReference>
<dbReference type="EC" id="2.7.13.3" evidence="3"/>
<evidence type="ECO:0000256" key="7">
    <source>
        <dbReference type="ARBA" id="ARBA00023012"/>
    </source>
</evidence>
<dbReference type="InterPro" id="IPR050736">
    <property type="entry name" value="Sensor_HK_Regulatory"/>
</dbReference>
<dbReference type="STRING" id="225324.SAMN02745126_06401"/>
<keyword evidence="5" id="KW-0808">Transferase</keyword>
<dbReference type="PROSITE" id="PS50109">
    <property type="entry name" value="HIS_KIN"/>
    <property type="match status" value="1"/>
</dbReference>
<dbReference type="SMART" id="SM00304">
    <property type="entry name" value="HAMP"/>
    <property type="match status" value="1"/>
</dbReference>
<keyword evidence="4" id="KW-0597">Phosphoprotein</keyword>
<comment type="subcellular location">
    <subcellularLocation>
        <location evidence="2">Membrane</location>
    </subcellularLocation>
</comment>
<dbReference type="Proteomes" id="UP000190092">
    <property type="component" value="Unassembled WGS sequence"/>
</dbReference>
<dbReference type="CDD" id="cd00082">
    <property type="entry name" value="HisKA"/>
    <property type="match status" value="1"/>
</dbReference>
<evidence type="ECO:0000256" key="4">
    <source>
        <dbReference type="ARBA" id="ARBA00022553"/>
    </source>
</evidence>
<dbReference type="PROSITE" id="PS50885">
    <property type="entry name" value="HAMP"/>
    <property type="match status" value="1"/>
</dbReference>
<dbReference type="SMART" id="SM00387">
    <property type="entry name" value="HATPase_c"/>
    <property type="match status" value="1"/>
</dbReference>
<keyword evidence="7" id="KW-0902">Two-component regulatory system</keyword>
<dbReference type="PANTHER" id="PTHR43711:SF28">
    <property type="entry name" value="SENSOR HISTIDINE KINASE YXDK"/>
    <property type="match status" value="1"/>
</dbReference>
<dbReference type="AlphaFoldDB" id="A0A1T4TK53"/>
<dbReference type="Pfam" id="PF02518">
    <property type="entry name" value="HATPase_c"/>
    <property type="match status" value="1"/>
</dbReference>
<dbReference type="SMART" id="SM00388">
    <property type="entry name" value="HisKA"/>
    <property type="match status" value="1"/>
</dbReference>
<evidence type="ECO:0000256" key="1">
    <source>
        <dbReference type="ARBA" id="ARBA00000085"/>
    </source>
</evidence>
<dbReference type="SUPFAM" id="SSF55874">
    <property type="entry name" value="ATPase domain of HSP90 chaperone/DNA topoisomerase II/histidine kinase"/>
    <property type="match status" value="1"/>
</dbReference>
<dbReference type="SUPFAM" id="SSF47384">
    <property type="entry name" value="Homodimeric domain of signal transducing histidine kinase"/>
    <property type="match status" value="1"/>
</dbReference>
<evidence type="ECO:0000256" key="8">
    <source>
        <dbReference type="SAM" id="Phobius"/>
    </source>
</evidence>
<proteinExistence type="predicted"/>
<dbReference type="InterPro" id="IPR003594">
    <property type="entry name" value="HATPase_dom"/>
</dbReference>
<evidence type="ECO:0000256" key="3">
    <source>
        <dbReference type="ARBA" id="ARBA00012438"/>
    </source>
</evidence>
<keyword evidence="6 11" id="KW-0418">Kinase</keyword>
<keyword evidence="8" id="KW-0812">Transmembrane</keyword>
<keyword evidence="12" id="KW-1185">Reference proteome</keyword>
<dbReference type="InterPro" id="IPR003661">
    <property type="entry name" value="HisK_dim/P_dom"/>
</dbReference>
<evidence type="ECO:0000256" key="2">
    <source>
        <dbReference type="ARBA" id="ARBA00004370"/>
    </source>
</evidence>
<dbReference type="Gene3D" id="3.30.565.10">
    <property type="entry name" value="Histidine kinase-like ATPase, C-terminal domain"/>
    <property type="match status" value="1"/>
</dbReference>
<evidence type="ECO:0000256" key="6">
    <source>
        <dbReference type="ARBA" id="ARBA00022777"/>
    </source>
</evidence>
<dbReference type="GO" id="GO:0016020">
    <property type="term" value="C:membrane"/>
    <property type="evidence" value="ECO:0007669"/>
    <property type="project" value="UniProtKB-SubCell"/>
</dbReference>
<dbReference type="PANTHER" id="PTHR43711">
    <property type="entry name" value="TWO-COMPONENT HISTIDINE KINASE"/>
    <property type="match status" value="1"/>
</dbReference>
<dbReference type="Gene3D" id="6.10.340.10">
    <property type="match status" value="1"/>
</dbReference>
<dbReference type="CDD" id="cd06225">
    <property type="entry name" value="HAMP"/>
    <property type="match status" value="1"/>
</dbReference>
<dbReference type="Pfam" id="PF00672">
    <property type="entry name" value="HAMP"/>
    <property type="match status" value="1"/>
</dbReference>
<gene>
    <name evidence="11" type="ORF">SAMN02745126_06401</name>
</gene>
<keyword evidence="8" id="KW-0472">Membrane</keyword>
<feature type="domain" description="Histidine kinase" evidence="9">
    <location>
        <begin position="151"/>
        <end position="363"/>
    </location>
</feature>
<dbReference type="GO" id="GO:0000155">
    <property type="term" value="F:phosphorelay sensor kinase activity"/>
    <property type="evidence" value="ECO:0007669"/>
    <property type="project" value="InterPro"/>
</dbReference>
<dbReference type="OrthoDB" id="9809766at2"/>
<dbReference type="InterPro" id="IPR004358">
    <property type="entry name" value="Sig_transdc_His_kin-like_C"/>
</dbReference>
<feature type="transmembrane region" description="Helical" evidence="8">
    <location>
        <begin position="12"/>
        <end position="42"/>
    </location>
</feature>
<evidence type="ECO:0000313" key="12">
    <source>
        <dbReference type="Proteomes" id="UP000190092"/>
    </source>
</evidence>
<dbReference type="InterPro" id="IPR036890">
    <property type="entry name" value="HATPase_C_sf"/>
</dbReference>